<proteinExistence type="inferred from homology"/>
<evidence type="ECO:0000256" key="10">
    <source>
        <dbReference type="ARBA" id="ARBA00032523"/>
    </source>
</evidence>
<comment type="catalytic activity">
    <reaction evidence="12">
        <text>2 D-glyceraldehyde 3-phosphate = 4-(hydroxymethyl)-2-furancarboxaldehyde phosphate + phosphate + 2 H2O</text>
        <dbReference type="Rhea" id="RHEA:43536"/>
        <dbReference type="ChEBI" id="CHEBI:15377"/>
        <dbReference type="ChEBI" id="CHEBI:43474"/>
        <dbReference type="ChEBI" id="CHEBI:59776"/>
        <dbReference type="ChEBI" id="CHEBI:83407"/>
        <dbReference type="EC" id="4.2.3.153"/>
    </reaction>
</comment>
<evidence type="ECO:0000256" key="3">
    <source>
        <dbReference type="ARBA" id="ARBA00005013"/>
    </source>
</evidence>
<dbReference type="SMART" id="SM00905">
    <property type="entry name" value="FolB"/>
    <property type="match status" value="1"/>
</dbReference>
<dbReference type="EC" id="4.1.2.25" evidence="6"/>
<dbReference type="EMBL" id="QNRK01000010">
    <property type="protein sequence ID" value="RBP14080.1"/>
    <property type="molecule type" value="Genomic_DNA"/>
</dbReference>
<protein>
    <recommendedName>
        <fullName evidence="10">4-(hydroxymethyl)-2-furancarboxaldehyde-phosphate synthase</fullName>
        <ecNumber evidence="6">4.1.2.25</ecNumber>
        <ecNumber evidence="5">4.2.3.153</ecNumber>
    </recommendedName>
    <alternativeName>
        <fullName evidence="11">7,8-dihydroneopterin aldolase</fullName>
    </alternativeName>
</protein>
<sequence length="382" mass="40098">MTRMLATVTDVAEADEAVRLGADIIGLSAAGAMAAVDPALARAVVARVAGRRETRASLGEPPDEGGALAERAHALGAAGVDALELALDGRSLERLAGVLAPLAKQRRLVGVLIADAAPDFDLLAKLAALGFPGAMLDTRAGSAGRLLDHLDIARLDAFCARCRALGLASGLAGALEAPDTPRLLLVEPDVLGFRGALRRGPDRTGRLDPQRFALIRDLIPSERPDGDGSPALDRRPPAGETSGHARDSDVDHIYVRDFVVSASVGGYDFERSAPQRVVFDVEAAVRRSSGPADDLRSIFSYDVILDSIRLAVGRGHVQFVETLAEEVAEAVLRRERVQSVRVSVRKIDVIDGSVGIAIRRARSSAAAASRAPGAARPPHGKD</sequence>
<evidence type="ECO:0000256" key="1">
    <source>
        <dbReference type="ARBA" id="ARBA00001353"/>
    </source>
</evidence>
<evidence type="ECO:0000256" key="11">
    <source>
        <dbReference type="ARBA" id="ARBA00032903"/>
    </source>
</evidence>
<evidence type="ECO:0000313" key="15">
    <source>
        <dbReference type="EMBL" id="RBP14080.1"/>
    </source>
</evidence>
<name>A0A366FJC2_9HYPH</name>
<dbReference type="Proteomes" id="UP000253529">
    <property type="component" value="Unassembled WGS sequence"/>
</dbReference>
<dbReference type="RefSeq" id="WP_170153157.1">
    <property type="nucleotide sequence ID" value="NZ_QNRK01000010.1"/>
</dbReference>
<organism evidence="15 16">
    <name type="scientific">Roseiarcus fermentans</name>
    <dbReference type="NCBI Taxonomy" id="1473586"/>
    <lineage>
        <taxon>Bacteria</taxon>
        <taxon>Pseudomonadati</taxon>
        <taxon>Pseudomonadota</taxon>
        <taxon>Alphaproteobacteria</taxon>
        <taxon>Hyphomicrobiales</taxon>
        <taxon>Roseiarcaceae</taxon>
        <taxon>Roseiarcus</taxon>
    </lineage>
</organism>
<keyword evidence="7" id="KW-0289">Folate biosynthesis</keyword>
<evidence type="ECO:0000256" key="9">
    <source>
        <dbReference type="ARBA" id="ARBA00023270"/>
    </source>
</evidence>
<dbReference type="EC" id="4.2.3.153" evidence="5"/>
<dbReference type="PANTHER" id="PTHR42844:SF1">
    <property type="entry name" value="DIHYDRONEOPTERIN ALDOLASE 1-RELATED"/>
    <property type="match status" value="1"/>
</dbReference>
<evidence type="ECO:0000256" key="4">
    <source>
        <dbReference type="ARBA" id="ARBA00005708"/>
    </source>
</evidence>
<dbReference type="InterPro" id="IPR006157">
    <property type="entry name" value="FolB_dom"/>
</dbReference>
<dbReference type="Pfam" id="PF02152">
    <property type="entry name" value="FolB"/>
    <property type="match status" value="1"/>
</dbReference>
<dbReference type="InterPro" id="IPR007565">
    <property type="entry name" value="4HFCP_synth"/>
</dbReference>
<dbReference type="Pfam" id="PF04476">
    <property type="entry name" value="4HFCP_synth"/>
    <property type="match status" value="1"/>
</dbReference>
<dbReference type="Gene3D" id="3.30.1130.10">
    <property type="match status" value="1"/>
</dbReference>
<dbReference type="PANTHER" id="PTHR42844">
    <property type="entry name" value="DIHYDRONEOPTERIN ALDOLASE 1-RELATED"/>
    <property type="match status" value="1"/>
</dbReference>
<dbReference type="GO" id="GO:0005737">
    <property type="term" value="C:cytoplasm"/>
    <property type="evidence" value="ECO:0007669"/>
    <property type="project" value="TreeGrafter"/>
</dbReference>
<feature type="region of interest" description="Disordered" evidence="13">
    <location>
        <begin position="219"/>
        <end position="246"/>
    </location>
</feature>
<evidence type="ECO:0000256" key="2">
    <source>
        <dbReference type="ARBA" id="ARBA00003810"/>
    </source>
</evidence>
<dbReference type="AlphaFoldDB" id="A0A366FJC2"/>
<comment type="similarity">
    <text evidence="4">Belongs to the DHNA family.</text>
</comment>
<keyword evidence="8" id="KW-0456">Lyase</keyword>
<dbReference type="GO" id="GO:0046656">
    <property type="term" value="P:folic acid biosynthetic process"/>
    <property type="evidence" value="ECO:0007669"/>
    <property type="project" value="UniProtKB-KW"/>
</dbReference>
<evidence type="ECO:0000256" key="12">
    <source>
        <dbReference type="ARBA" id="ARBA00047628"/>
    </source>
</evidence>
<comment type="catalytic activity">
    <reaction evidence="1">
        <text>7,8-dihydroneopterin = 6-hydroxymethyl-7,8-dihydropterin + glycolaldehyde</text>
        <dbReference type="Rhea" id="RHEA:10540"/>
        <dbReference type="ChEBI" id="CHEBI:17001"/>
        <dbReference type="ChEBI" id="CHEBI:17071"/>
        <dbReference type="ChEBI" id="CHEBI:44841"/>
        <dbReference type="EC" id="4.1.2.25"/>
    </reaction>
</comment>
<comment type="caution">
    <text evidence="15">The sequence shown here is derived from an EMBL/GenBank/DDBJ whole genome shotgun (WGS) entry which is preliminary data.</text>
</comment>
<dbReference type="GO" id="GO:0004150">
    <property type="term" value="F:dihydroneopterin aldolase activity"/>
    <property type="evidence" value="ECO:0007669"/>
    <property type="project" value="UniProtKB-EC"/>
</dbReference>
<dbReference type="NCBIfam" id="TIGR00526">
    <property type="entry name" value="folB_dom"/>
    <property type="match status" value="1"/>
</dbReference>
<comment type="pathway">
    <text evidence="3">Cofactor biosynthesis; tetrahydrofolate biosynthesis; 2-amino-4-hydroxy-6-hydroxymethyl-7,8-dihydropteridine diphosphate from 7,8-dihydroneopterin triphosphate: step 3/4.</text>
</comment>
<comment type="function">
    <text evidence="2">Catalyzes the formation of 4-(hydroxymethyl)-2-furancarboxaldehyde phosphate (4-HFC-P) from two molecules of glyceraldehyde-3-P (GA-3-P).</text>
</comment>
<evidence type="ECO:0000256" key="5">
    <source>
        <dbReference type="ARBA" id="ARBA00012553"/>
    </source>
</evidence>
<keyword evidence="16" id="KW-1185">Reference proteome</keyword>
<dbReference type="InterPro" id="IPR043133">
    <property type="entry name" value="GTP-CH-I_C/QueF"/>
</dbReference>
<evidence type="ECO:0000256" key="13">
    <source>
        <dbReference type="SAM" id="MobiDB-lite"/>
    </source>
</evidence>
<feature type="domain" description="Dihydroneopterin aldolase/epimerase" evidence="14">
    <location>
        <begin position="253"/>
        <end position="360"/>
    </location>
</feature>
<evidence type="ECO:0000313" key="16">
    <source>
        <dbReference type="Proteomes" id="UP000253529"/>
    </source>
</evidence>
<dbReference type="SUPFAM" id="SSF55620">
    <property type="entry name" value="Tetrahydrobiopterin biosynthesis enzymes-like"/>
    <property type="match status" value="1"/>
</dbReference>
<gene>
    <name evidence="15" type="ORF">DFR50_110104</name>
</gene>
<dbReference type="InterPro" id="IPR006156">
    <property type="entry name" value="Dihydroneopterin_aldolase"/>
</dbReference>
<keyword evidence="9" id="KW-0704">Schiff base</keyword>
<evidence type="ECO:0000256" key="6">
    <source>
        <dbReference type="ARBA" id="ARBA00013043"/>
    </source>
</evidence>
<accession>A0A366FJC2</accession>
<evidence type="ECO:0000256" key="7">
    <source>
        <dbReference type="ARBA" id="ARBA00022909"/>
    </source>
</evidence>
<evidence type="ECO:0000259" key="14">
    <source>
        <dbReference type="SMART" id="SM00905"/>
    </source>
</evidence>
<reference evidence="15 16" key="1">
    <citation type="submission" date="2018-06" db="EMBL/GenBank/DDBJ databases">
        <title>Genomic Encyclopedia of Type Strains, Phase IV (KMG-IV): sequencing the most valuable type-strain genomes for metagenomic binning, comparative biology and taxonomic classification.</title>
        <authorList>
            <person name="Goeker M."/>
        </authorList>
    </citation>
    <scope>NUCLEOTIDE SEQUENCE [LARGE SCALE GENOMIC DNA]</scope>
    <source>
        <strain evidence="15 16">DSM 24875</strain>
    </source>
</reference>
<evidence type="ECO:0000256" key="8">
    <source>
        <dbReference type="ARBA" id="ARBA00023239"/>
    </source>
</evidence>